<dbReference type="SUPFAM" id="SSF53850">
    <property type="entry name" value="Periplasmic binding protein-like II"/>
    <property type="match status" value="1"/>
</dbReference>
<evidence type="ECO:0000313" key="7">
    <source>
        <dbReference type="Proteomes" id="UP000579945"/>
    </source>
</evidence>
<dbReference type="GO" id="GO:1904680">
    <property type="term" value="F:peptide transmembrane transporter activity"/>
    <property type="evidence" value="ECO:0007669"/>
    <property type="project" value="TreeGrafter"/>
</dbReference>
<dbReference type="PANTHER" id="PTHR30290:SF9">
    <property type="entry name" value="OLIGOPEPTIDE-BINDING PROTEIN APPA"/>
    <property type="match status" value="1"/>
</dbReference>
<evidence type="ECO:0000313" key="6">
    <source>
        <dbReference type="EMBL" id="MBB3725554.1"/>
    </source>
</evidence>
<dbReference type="GO" id="GO:0042597">
    <property type="term" value="C:periplasmic space"/>
    <property type="evidence" value="ECO:0007669"/>
    <property type="project" value="UniProtKB-ARBA"/>
</dbReference>
<dbReference type="InterPro" id="IPR039424">
    <property type="entry name" value="SBP_5"/>
</dbReference>
<dbReference type="EMBL" id="JACIBV010000001">
    <property type="protein sequence ID" value="MBB3725554.1"/>
    <property type="molecule type" value="Genomic_DNA"/>
</dbReference>
<dbReference type="Proteomes" id="UP000579945">
    <property type="component" value="Unassembled WGS sequence"/>
</dbReference>
<keyword evidence="3 4" id="KW-0732">Signal</keyword>
<evidence type="ECO:0000256" key="3">
    <source>
        <dbReference type="ARBA" id="ARBA00022729"/>
    </source>
</evidence>
<dbReference type="PANTHER" id="PTHR30290">
    <property type="entry name" value="PERIPLASMIC BINDING COMPONENT OF ABC TRANSPORTER"/>
    <property type="match status" value="1"/>
</dbReference>
<feature type="domain" description="Solute-binding protein family 5" evidence="5">
    <location>
        <begin position="73"/>
        <end position="427"/>
    </location>
</feature>
<proteinExistence type="inferred from homology"/>
<reference evidence="6 7" key="1">
    <citation type="submission" date="2020-08" db="EMBL/GenBank/DDBJ databases">
        <title>Sequencing the genomes of 1000 actinobacteria strains.</title>
        <authorList>
            <person name="Klenk H.-P."/>
        </authorList>
    </citation>
    <scope>NUCLEOTIDE SEQUENCE [LARGE SCALE GENOMIC DNA]</scope>
    <source>
        <strain evidence="6 7">DSM 44320</strain>
    </source>
</reference>
<evidence type="ECO:0000256" key="4">
    <source>
        <dbReference type="SAM" id="SignalP"/>
    </source>
</evidence>
<dbReference type="GO" id="GO:0043190">
    <property type="term" value="C:ATP-binding cassette (ABC) transporter complex"/>
    <property type="evidence" value="ECO:0007669"/>
    <property type="project" value="InterPro"/>
</dbReference>
<comment type="similarity">
    <text evidence="1">Belongs to the bacterial solute-binding protein 5 family.</text>
</comment>
<evidence type="ECO:0000256" key="2">
    <source>
        <dbReference type="ARBA" id="ARBA00022448"/>
    </source>
</evidence>
<comment type="caution">
    <text evidence="6">The sequence shown here is derived from an EMBL/GenBank/DDBJ whole genome shotgun (WGS) entry which is preliminary data.</text>
</comment>
<evidence type="ECO:0000259" key="5">
    <source>
        <dbReference type="Pfam" id="PF00496"/>
    </source>
</evidence>
<feature type="signal peptide" evidence="4">
    <location>
        <begin position="1"/>
        <end position="24"/>
    </location>
</feature>
<dbReference type="PROSITE" id="PS51257">
    <property type="entry name" value="PROKAR_LIPOPROTEIN"/>
    <property type="match status" value="1"/>
</dbReference>
<protein>
    <submittedName>
        <fullName evidence="6">Peptide/nickel transport system substrate-binding protein</fullName>
    </submittedName>
</protein>
<dbReference type="Pfam" id="PF00496">
    <property type="entry name" value="SBP_bac_5"/>
    <property type="match status" value="1"/>
</dbReference>
<dbReference type="Gene3D" id="3.40.190.10">
    <property type="entry name" value="Periplasmic binding protein-like II"/>
    <property type="match status" value="1"/>
</dbReference>
<keyword evidence="2" id="KW-0813">Transport</keyword>
<evidence type="ECO:0000256" key="1">
    <source>
        <dbReference type="ARBA" id="ARBA00005695"/>
    </source>
</evidence>
<dbReference type="CDD" id="cd00995">
    <property type="entry name" value="PBP2_NikA_DppA_OppA_like"/>
    <property type="match status" value="1"/>
</dbReference>
<name>A0A7W5V4T5_9ACTN</name>
<keyword evidence="7" id="KW-1185">Reference proteome</keyword>
<sequence length="515" mass="54920">MTSAKAATAAVVLALTTACSSGGAAPQARDSLVWATAHPPNSLDIAHGFNTASTLIQTAVLDTMVTLDTRGAPAPRLATEWTQPDPATYLFTLRKGVRFSDGTPLTADDAAFSLRRHLDPKVASQAASYFTTVKQVEAVGDGQVKVTLKRPNPAFLAMSAIAWQVTPRKLAEAHPQDLGSPEVGTMGTGPFKVAKFSLTSGVVLERNESYWGSRPALRRVEFKTIADPETLRLAVRSGEVDATDGVSVRDARKWTGLPGVKTIFYPGNNIGYLSLAVNNGPLKDPHVRRAIAHAVNRRAVSDLMTAGHGAPAVAMLPSPQLAALYGDSLPALPAHPYDVEAARAELARSAYPRGFELEAPYASTGDSGTVMQTVAADLAKIGIRLTLQPSPADQYRARVMQHDRLSIQYVNLAYGTPDPLEVLPDMVSRAAAEPEGFNFSGYGSAATDKQLDTLASATGQDRKEQVTALLTEIAEQVPYIPLFHTDYAVALNERFTGTFSTWSTDAIASLRPAGR</sequence>
<feature type="chain" id="PRO_5031411747" evidence="4">
    <location>
        <begin position="25"/>
        <end position="515"/>
    </location>
</feature>
<dbReference type="RefSeq" id="WP_183645049.1">
    <property type="nucleotide sequence ID" value="NZ_JACIBV010000001.1"/>
</dbReference>
<dbReference type="AlphaFoldDB" id="A0A7W5V4T5"/>
<dbReference type="GeneID" id="95387976"/>
<accession>A0A7W5V4T5</accession>
<dbReference type="PIRSF" id="PIRSF002741">
    <property type="entry name" value="MppA"/>
    <property type="match status" value="1"/>
</dbReference>
<organism evidence="6 7">
    <name type="scientific">Nonomuraea dietziae</name>
    <dbReference type="NCBI Taxonomy" id="65515"/>
    <lineage>
        <taxon>Bacteria</taxon>
        <taxon>Bacillati</taxon>
        <taxon>Actinomycetota</taxon>
        <taxon>Actinomycetes</taxon>
        <taxon>Streptosporangiales</taxon>
        <taxon>Streptosporangiaceae</taxon>
        <taxon>Nonomuraea</taxon>
    </lineage>
</organism>
<dbReference type="GO" id="GO:0015833">
    <property type="term" value="P:peptide transport"/>
    <property type="evidence" value="ECO:0007669"/>
    <property type="project" value="TreeGrafter"/>
</dbReference>
<dbReference type="Gene3D" id="3.10.105.10">
    <property type="entry name" value="Dipeptide-binding Protein, Domain 3"/>
    <property type="match status" value="1"/>
</dbReference>
<dbReference type="InterPro" id="IPR000914">
    <property type="entry name" value="SBP_5_dom"/>
</dbReference>
<gene>
    <name evidence="6" type="ORF">FHR33_001414</name>
</gene>
<dbReference type="InterPro" id="IPR030678">
    <property type="entry name" value="Peptide/Ni-bd"/>
</dbReference>